<gene>
    <name evidence="1" type="ORF">QR680_003537</name>
</gene>
<dbReference type="Proteomes" id="UP001175271">
    <property type="component" value="Unassembled WGS sequence"/>
</dbReference>
<accession>A0AA39HKQ4</accession>
<evidence type="ECO:0000313" key="1">
    <source>
        <dbReference type="EMBL" id="KAK0407695.1"/>
    </source>
</evidence>
<protein>
    <submittedName>
        <fullName evidence="1">Uncharacterized protein</fullName>
    </submittedName>
</protein>
<organism evidence="1 2">
    <name type="scientific">Steinernema hermaphroditum</name>
    <dbReference type="NCBI Taxonomy" id="289476"/>
    <lineage>
        <taxon>Eukaryota</taxon>
        <taxon>Metazoa</taxon>
        <taxon>Ecdysozoa</taxon>
        <taxon>Nematoda</taxon>
        <taxon>Chromadorea</taxon>
        <taxon>Rhabditida</taxon>
        <taxon>Tylenchina</taxon>
        <taxon>Panagrolaimomorpha</taxon>
        <taxon>Strongyloidoidea</taxon>
        <taxon>Steinernematidae</taxon>
        <taxon>Steinernema</taxon>
    </lineage>
</organism>
<reference evidence="1" key="1">
    <citation type="submission" date="2023-06" db="EMBL/GenBank/DDBJ databases">
        <title>Genomic analysis of the entomopathogenic nematode Steinernema hermaphroditum.</title>
        <authorList>
            <person name="Schwarz E.M."/>
            <person name="Heppert J.K."/>
            <person name="Baniya A."/>
            <person name="Schwartz H.T."/>
            <person name="Tan C.-H."/>
            <person name="Antoshechkin I."/>
            <person name="Sternberg P.W."/>
            <person name="Goodrich-Blair H."/>
            <person name="Dillman A.R."/>
        </authorList>
    </citation>
    <scope>NUCLEOTIDE SEQUENCE</scope>
    <source>
        <strain evidence="1">PS9179</strain>
        <tissue evidence="1">Whole animal</tissue>
    </source>
</reference>
<proteinExistence type="predicted"/>
<sequence length="106" mass="12226">MCFVLVITFFNPPNNRAYGMRRRLAIGLRLGMCDCERHPAIQLTTFSLLRIPPSPPISTKPPLLLLFNFSYCNKNFVDSLFAKAFTATLFDCQFVCQVNREAYQRK</sequence>
<comment type="caution">
    <text evidence="1">The sequence shown here is derived from an EMBL/GenBank/DDBJ whole genome shotgun (WGS) entry which is preliminary data.</text>
</comment>
<dbReference type="AlphaFoldDB" id="A0AA39HKQ4"/>
<dbReference type="EMBL" id="JAUCMV010000003">
    <property type="protein sequence ID" value="KAK0407695.1"/>
    <property type="molecule type" value="Genomic_DNA"/>
</dbReference>
<name>A0AA39HKQ4_9BILA</name>
<keyword evidence="2" id="KW-1185">Reference proteome</keyword>
<evidence type="ECO:0000313" key="2">
    <source>
        <dbReference type="Proteomes" id="UP001175271"/>
    </source>
</evidence>